<dbReference type="AlphaFoldDB" id="A0A3S9P2W0"/>
<feature type="chain" id="PRO_5019331301" description="Adhesin domain-containing protein" evidence="1">
    <location>
        <begin position="25"/>
        <end position="336"/>
    </location>
</feature>
<dbReference type="KEGG" id="fll:EI427_09750"/>
<evidence type="ECO:0000313" key="2">
    <source>
        <dbReference type="EMBL" id="AZQ62514.1"/>
    </source>
</evidence>
<name>A0A3S9P2W0_9BACT</name>
<keyword evidence="1" id="KW-0732">Signal</keyword>
<feature type="signal peptide" evidence="1">
    <location>
        <begin position="1"/>
        <end position="24"/>
    </location>
</feature>
<evidence type="ECO:0008006" key="4">
    <source>
        <dbReference type="Google" id="ProtNLM"/>
    </source>
</evidence>
<reference evidence="2 3" key="1">
    <citation type="submission" date="2018-12" db="EMBL/GenBank/DDBJ databases">
        <title>Flammeovirga pectinis sp. nov., isolated from the gut of the Korean scallop, Patinopecten yessoensis.</title>
        <authorList>
            <person name="Bae J.-W."/>
            <person name="Jeong Y.-S."/>
            <person name="Kang W."/>
        </authorList>
    </citation>
    <scope>NUCLEOTIDE SEQUENCE [LARGE SCALE GENOMIC DNA]</scope>
    <source>
        <strain evidence="2 3">L12M1</strain>
    </source>
</reference>
<proteinExistence type="predicted"/>
<organism evidence="2 3">
    <name type="scientific">Flammeovirga pectinis</name>
    <dbReference type="NCBI Taxonomy" id="2494373"/>
    <lineage>
        <taxon>Bacteria</taxon>
        <taxon>Pseudomonadati</taxon>
        <taxon>Bacteroidota</taxon>
        <taxon>Cytophagia</taxon>
        <taxon>Cytophagales</taxon>
        <taxon>Flammeovirgaceae</taxon>
        <taxon>Flammeovirga</taxon>
    </lineage>
</organism>
<dbReference type="EMBL" id="CP034562">
    <property type="protein sequence ID" value="AZQ62514.1"/>
    <property type="molecule type" value="Genomic_DNA"/>
</dbReference>
<protein>
    <recommendedName>
        <fullName evidence="4">Adhesin domain-containing protein</fullName>
    </recommendedName>
</protein>
<accession>A0A3S9P2W0</accession>
<evidence type="ECO:0000313" key="3">
    <source>
        <dbReference type="Proteomes" id="UP000267268"/>
    </source>
</evidence>
<sequence length="336" mass="36792">MKSRNIIQHSLIAFLVIFSNWAFAQQPNADKTIEKTFSDINSSTVLSINNKYGDINVSTSKDQKTVDVKIVIEVWHPNQSKAEDILSTIKIQDSSSDNLISFTTITPSSVSINNKKGFKITYNVNAPENINLDIENKYGSLVTESISGSGKFNISYGSLIANELNGNSNSITISYSSCEIDFIENAEIRSRYLGKLLIGQVNTLEIDDKYGNINIGTAGDLVADCAYSNLNVDILRGVLQAEADYGSVKINKVATSFKKIDIDVSYGSAKIDFDPEVSFKFNAAVKYGSFKSNLDGLSINKQIEKNTSAEYSGFNKDASTSKTVNVESAYGSIKFN</sequence>
<dbReference type="OrthoDB" id="1117657at2"/>
<evidence type="ECO:0000256" key="1">
    <source>
        <dbReference type="SAM" id="SignalP"/>
    </source>
</evidence>
<dbReference type="RefSeq" id="WP_126614091.1">
    <property type="nucleotide sequence ID" value="NZ_CP034562.1"/>
</dbReference>
<gene>
    <name evidence="2" type="ORF">EI427_09750</name>
</gene>
<dbReference type="Proteomes" id="UP000267268">
    <property type="component" value="Chromosome 1"/>
</dbReference>
<keyword evidence="3" id="KW-1185">Reference proteome</keyword>